<dbReference type="Proteomes" id="UP000238220">
    <property type="component" value="Unassembled WGS sequence"/>
</dbReference>
<comment type="caution">
    <text evidence="1">The sequence shown here is derived from an EMBL/GenBank/DDBJ whole genome shotgun (WGS) entry which is preliminary data.</text>
</comment>
<protein>
    <submittedName>
        <fullName evidence="1">Uncharacterized protein</fullName>
    </submittedName>
</protein>
<sequence>MSVETIITDVKARGEVVVARGQDVVESGFETLKAANAIVVEGVKTLVDTNVAAGKDLLAVAQTSFTKAKTDGVKAVAANPVAYLPEGKDRVLAAYNDSVAVVTKTSDELVKTFKAGYETISAKIAGEETVVAEVAAEAKKTVKKTASKAKKAVKA</sequence>
<reference evidence="1 2" key="1">
    <citation type="submission" date="2018-02" db="EMBL/GenBank/DDBJ databases">
        <title>Genome sequencing of Solimonas sp. HR-BB.</title>
        <authorList>
            <person name="Lee Y."/>
            <person name="Jeon C.O."/>
        </authorList>
    </citation>
    <scope>NUCLEOTIDE SEQUENCE [LARGE SCALE GENOMIC DNA]</scope>
    <source>
        <strain evidence="1 2">HR-BB</strain>
    </source>
</reference>
<dbReference type="AlphaFoldDB" id="A0A2S5TLX7"/>
<organism evidence="1 2">
    <name type="scientific">Solimonas fluminis</name>
    <dbReference type="NCBI Taxonomy" id="2086571"/>
    <lineage>
        <taxon>Bacteria</taxon>
        <taxon>Pseudomonadati</taxon>
        <taxon>Pseudomonadota</taxon>
        <taxon>Gammaproteobacteria</taxon>
        <taxon>Nevskiales</taxon>
        <taxon>Nevskiaceae</taxon>
        <taxon>Solimonas</taxon>
    </lineage>
</organism>
<dbReference type="OrthoDB" id="7063761at2"/>
<dbReference type="EMBL" id="PSNW01000001">
    <property type="protein sequence ID" value="PPE75979.1"/>
    <property type="molecule type" value="Genomic_DNA"/>
</dbReference>
<gene>
    <name evidence="1" type="ORF">C3942_03610</name>
</gene>
<keyword evidence="2" id="KW-1185">Reference proteome</keyword>
<dbReference type="RefSeq" id="WP_104228944.1">
    <property type="nucleotide sequence ID" value="NZ_PSNW01000001.1"/>
</dbReference>
<evidence type="ECO:0000313" key="1">
    <source>
        <dbReference type="EMBL" id="PPE75979.1"/>
    </source>
</evidence>
<proteinExistence type="predicted"/>
<evidence type="ECO:0000313" key="2">
    <source>
        <dbReference type="Proteomes" id="UP000238220"/>
    </source>
</evidence>
<accession>A0A2S5TLX7</accession>
<name>A0A2S5TLX7_9GAMM</name>